<gene>
    <name evidence="5" type="ORF">QWJ41_10590</name>
</gene>
<comment type="similarity">
    <text evidence="1">Belongs to the FGGY kinase family.</text>
</comment>
<proteinExistence type="inferred from homology"/>
<keyword evidence="2" id="KW-0808">Transferase</keyword>
<organism evidence="5 6">
    <name type="scientific">Nocardioides cremeus</name>
    <dbReference type="NCBI Taxonomy" id="3058044"/>
    <lineage>
        <taxon>Bacteria</taxon>
        <taxon>Bacillati</taxon>
        <taxon>Actinomycetota</taxon>
        <taxon>Actinomycetes</taxon>
        <taxon>Propionibacteriales</taxon>
        <taxon>Nocardioidaceae</taxon>
        <taxon>Nocardioides</taxon>
    </lineage>
</organism>
<accession>A0ABT8TT44</accession>
<evidence type="ECO:0000256" key="1">
    <source>
        <dbReference type="ARBA" id="ARBA00009156"/>
    </source>
</evidence>
<dbReference type="EMBL" id="JAULSC010000008">
    <property type="protein sequence ID" value="MDO3396168.1"/>
    <property type="molecule type" value="Genomic_DNA"/>
</dbReference>
<evidence type="ECO:0000259" key="4">
    <source>
        <dbReference type="Pfam" id="PF00370"/>
    </source>
</evidence>
<dbReference type="RefSeq" id="WP_302708015.1">
    <property type="nucleotide sequence ID" value="NZ_JAULSC010000008.1"/>
</dbReference>
<dbReference type="InterPro" id="IPR018484">
    <property type="entry name" value="FGGY_N"/>
</dbReference>
<dbReference type="Pfam" id="PF00370">
    <property type="entry name" value="FGGY_N"/>
    <property type="match status" value="1"/>
</dbReference>
<dbReference type="PANTHER" id="PTHR10196">
    <property type="entry name" value="SUGAR KINASE"/>
    <property type="match status" value="1"/>
</dbReference>
<comment type="caution">
    <text evidence="5">The sequence shown here is derived from an EMBL/GenBank/DDBJ whole genome shotgun (WGS) entry which is preliminary data.</text>
</comment>
<keyword evidence="6" id="KW-1185">Reference proteome</keyword>
<protein>
    <submittedName>
        <fullName evidence="5">FGGY family carbohydrate kinase</fullName>
    </submittedName>
</protein>
<keyword evidence="3 5" id="KW-0418">Kinase</keyword>
<evidence type="ECO:0000313" key="5">
    <source>
        <dbReference type="EMBL" id="MDO3396168.1"/>
    </source>
</evidence>
<dbReference type="Gene3D" id="3.30.420.40">
    <property type="match status" value="1"/>
</dbReference>
<dbReference type="PANTHER" id="PTHR10196:SF69">
    <property type="entry name" value="GLYCEROL KINASE"/>
    <property type="match status" value="1"/>
</dbReference>
<evidence type="ECO:0000256" key="3">
    <source>
        <dbReference type="ARBA" id="ARBA00022777"/>
    </source>
</evidence>
<feature type="domain" description="Carbohydrate kinase FGGY N-terminal" evidence="4">
    <location>
        <begin position="6"/>
        <end position="249"/>
    </location>
</feature>
<evidence type="ECO:0000256" key="2">
    <source>
        <dbReference type="ARBA" id="ARBA00022679"/>
    </source>
</evidence>
<name>A0ABT8TT44_9ACTN</name>
<dbReference type="Proteomes" id="UP001168363">
    <property type="component" value="Unassembled WGS sequence"/>
</dbReference>
<dbReference type="GO" id="GO:0016301">
    <property type="term" value="F:kinase activity"/>
    <property type="evidence" value="ECO:0007669"/>
    <property type="project" value="UniProtKB-KW"/>
</dbReference>
<sequence length="367" mass="38569">MTTCVLAVHAATTGVTAAAVDATGAVRARGHRELAQHRPAPGQVEHAPEEIWQAVLGAVREVLDRVQAGELASVAITNQRDTVLLWDRETLGSPRRAVAGQDRRTGEVCERLRAAGHEARVAELTSRGLSPGAPGPTLAWLAEHEPRTWALVEEGRYAVGTLDSYLVARMTRGLEHVTDVSNASRTLLHDLGSGDWSAELCGVFGVPLDALPEVVPSGGEVARTDPRVFLGLALPVAGLVADRSATHLGLAGLGAGDASWDDTASSLLVTTGRRLVRSAGALTTAVWRSPDGTDTFALEVTTGADRSSESWSGLRDAAPDLVSLRVEHDADERLCQDLGHRLGLDVHRAGSPDAAALRGAALLARTP</sequence>
<dbReference type="SUPFAM" id="SSF53067">
    <property type="entry name" value="Actin-like ATPase domain"/>
    <property type="match status" value="1"/>
</dbReference>
<dbReference type="InterPro" id="IPR043129">
    <property type="entry name" value="ATPase_NBD"/>
</dbReference>
<reference evidence="5" key="1">
    <citation type="submission" date="2023-06" db="EMBL/GenBank/DDBJ databases">
        <title>Genome sequence of Nocardioides sp. SOB44.</title>
        <authorList>
            <person name="Zhang G."/>
        </authorList>
    </citation>
    <scope>NUCLEOTIDE SEQUENCE</scope>
    <source>
        <strain evidence="5">SOB44</strain>
    </source>
</reference>
<evidence type="ECO:0000313" key="6">
    <source>
        <dbReference type="Proteomes" id="UP001168363"/>
    </source>
</evidence>